<organism evidence="1">
    <name type="scientific">Fagus sylvatica</name>
    <name type="common">Beechnut</name>
    <dbReference type="NCBI Taxonomy" id="28930"/>
    <lineage>
        <taxon>Eukaryota</taxon>
        <taxon>Viridiplantae</taxon>
        <taxon>Streptophyta</taxon>
        <taxon>Embryophyta</taxon>
        <taxon>Tracheophyta</taxon>
        <taxon>Spermatophyta</taxon>
        <taxon>Magnoliopsida</taxon>
        <taxon>eudicotyledons</taxon>
        <taxon>Gunneridae</taxon>
        <taxon>Pentapetalae</taxon>
        <taxon>rosids</taxon>
        <taxon>fabids</taxon>
        <taxon>Fagales</taxon>
        <taxon>Fagaceae</taxon>
        <taxon>Fagus</taxon>
    </lineage>
</organism>
<proteinExistence type="predicted"/>
<dbReference type="PANTHER" id="PTHR34278">
    <property type="entry name" value="PROTEIN THI031, PUTATIVE-RELATED"/>
    <property type="match status" value="1"/>
</dbReference>
<dbReference type="EMBL" id="OIVN01000602">
    <property type="protein sequence ID" value="SPC82814.1"/>
    <property type="molecule type" value="Genomic_DNA"/>
</dbReference>
<accession>A0A2N9F7S7</accession>
<protein>
    <submittedName>
        <fullName evidence="1">Uncharacterized protein</fullName>
    </submittedName>
</protein>
<evidence type="ECO:0000313" key="1">
    <source>
        <dbReference type="EMBL" id="SPC82814.1"/>
    </source>
</evidence>
<reference evidence="1" key="1">
    <citation type="submission" date="2018-02" db="EMBL/GenBank/DDBJ databases">
        <authorList>
            <person name="Cohen D.B."/>
            <person name="Kent A.D."/>
        </authorList>
    </citation>
    <scope>NUCLEOTIDE SEQUENCE</scope>
</reference>
<sequence length="206" mass="23125">MKREGRQHGMVRTYRILPSPINPRPETRVINKFNLPLTAGLFTKVPSKPTNHSKFTGKCGTSECTGCHIHPACKSKNKTKGTHKLKSHDVVSNSRLISWRVMDRQPGLNLSGSSATDILAQLYSDHINNDDDEEEEEEVYSAINEYDHVYCGYGSPNKGDNETGIEIKEDDDEKIDGDDDKMSFCDVGFVLDQVEGDEGWCLVEEM</sequence>
<dbReference type="PANTHER" id="PTHR34278:SF1">
    <property type="entry name" value="PROTEIN THI031, PUTATIVE-RELATED"/>
    <property type="match status" value="1"/>
</dbReference>
<dbReference type="AlphaFoldDB" id="A0A2N9F7S7"/>
<name>A0A2N9F7S7_FAGSY</name>
<gene>
    <name evidence="1" type="ORF">FSB_LOCUS10696</name>
</gene>